<keyword evidence="3" id="KW-1185">Reference proteome</keyword>
<keyword evidence="1" id="KW-1133">Transmembrane helix</keyword>
<evidence type="ECO:0000313" key="2">
    <source>
        <dbReference type="EMBL" id="MFK3862498.1"/>
    </source>
</evidence>
<feature type="transmembrane region" description="Helical" evidence="1">
    <location>
        <begin position="293"/>
        <end position="315"/>
    </location>
</feature>
<feature type="transmembrane region" description="Helical" evidence="1">
    <location>
        <begin position="21"/>
        <end position="40"/>
    </location>
</feature>
<evidence type="ECO:0000313" key="3">
    <source>
        <dbReference type="Proteomes" id="UP001620262"/>
    </source>
</evidence>
<organism evidence="2 3">
    <name type="scientific">Pseudoalteromonas rhizosphaerae</name>
    <dbReference type="NCBI Taxonomy" id="2518973"/>
    <lineage>
        <taxon>Bacteria</taxon>
        <taxon>Pseudomonadati</taxon>
        <taxon>Pseudomonadota</taxon>
        <taxon>Gammaproteobacteria</taxon>
        <taxon>Alteromonadales</taxon>
        <taxon>Pseudoalteromonadaceae</taxon>
        <taxon>Pseudoalteromonas</taxon>
    </lineage>
</organism>
<protein>
    <recommendedName>
        <fullName evidence="4">DUF2339 domain-containing protein</fullName>
    </recommendedName>
</protein>
<dbReference type="EMBL" id="JBJDOT010000001">
    <property type="protein sequence ID" value="MFK3862498.1"/>
    <property type="molecule type" value="Genomic_DNA"/>
</dbReference>
<name>A0ABW8KS08_9GAMM</name>
<gene>
    <name evidence="2" type="ORF">ACI2JU_01145</name>
</gene>
<dbReference type="RefSeq" id="WP_182718111.1">
    <property type="nucleotide sequence ID" value="NZ_JBJDOT010000001.1"/>
</dbReference>
<accession>A0ABW8KS08</accession>
<feature type="transmembrane region" description="Helical" evidence="1">
    <location>
        <begin position="145"/>
        <end position="163"/>
    </location>
</feature>
<sequence>MLWINTLCKQSITQHMARVRHFILFVLMVTIPSLGLAAQYEVSSKDELQAQYQLLLELKAENAVSENVFTEKSTFLHQQAQTNFHFDLDSGTYTSDIPIGNAHQISKQPSPISDTEQRIDSFTTALYAISALLLLALIGKIMSYFPPLLNELLIYGASIISLIFFHYEYWLLVAGFSLGSIVSYSVLSRISDDKEEAKWVGWPLAITFAALALIFDNSIFGFCSVLALLSTFGFMILVAPGRVTVGSQDERVAQSVYLTALSFTLTLLAWLVFYTDWFAPLLELRQPLQSFELGMLTLLPLAYFSGISQLSFFLLKEKPWLRFSAELIGLISEIAVVTIALLYKLDTMFWIGALFLMWNFLDKFYRLIYKHVSYVSACTLFALFFAGISALIKSNIDVIMPYLEFLGL</sequence>
<keyword evidence="1" id="KW-0812">Transmembrane</keyword>
<proteinExistence type="predicted"/>
<feature type="transmembrane region" description="Helical" evidence="1">
    <location>
        <begin position="225"/>
        <end position="243"/>
    </location>
</feature>
<feature type="transmembrane region" description="Helical" evidence="1">
    <location>
        <begin position="119"/>
        <end position="138"/>
    </location>
</feature>
<keyword evidence="1" id="KW-0472">Membrane</keyword>
<feature type="transmembrane region" description="Helical" evidence="1">
    <location>
        <begin position="372"/>
        <end position="392"/>
    </location>
</feature>
<comment type="caution">
    <text evidence="2">The sequence shown here is derived from an EMBL/GenBank/DDBJ whole genome shotgun (WGS) entry which is preliminary data.</text>
</comment>
<reference evidence="2 3" key="1">
    <citation type="submission" date="2024-11" db="EMBL/GenBank/DDBJ databases">
        <title>The Natural Products Discovery Center: Release of the First 8490 Sequenced Strains for Exploring Actinobacteria Biosynthetic Diversity.</title>
        <authorList>
            <person name="Kalkreuter E."/>
            <person name="Kautsar S.A."/>
            <person name="Yang D."/>
            <person name="Bader C.D."/>
            <person name="Teijaro C.N."/>
            <person name="Fluegel L."/>
            <person name="Davis C.M."/>
            <person name="Simpson J.R."/>
            <person name="Lauterbach L."/>
            <person name="Steele A.D."/>
            <person name="Gui C."/>
            <person name="Meng S."/>
            <person name="Li G."/>
            <person name="Viehrig K."/>
            <person name="Ye F."/>
            <person name="Su P."/>
            <person name="Kiefer A.F."/>
            <person name="Nichols A."/>
            <person name="Cepeda A.J."/>
            <person name="Yan W."/>
            <person name="Fan B."/>
            <person name="Jiang Y."/>
            <person name="Adhikari A."/>
            <person name="Zheng C.-J."/>
            <person name="Schuster L."/>
            <person name="Cowan T.M."/>
            <person name="Smanski M.J."/>
            <person name="Chevrette M.G."/>
            <person name="De Carvalho L.P.S."/>
            <person name="Shen B."/>
        </authorList>
    </citation>
    <scope>NUCLEOTIDE SEQUENCE [LARGE SCALE GENOMIC DNA]</scope>
    <source>
        <strain evidence="2 3">NPDC078403</strain>
    </source>
</reference>
<evidence type="ECO:0000256" key="1">
    <source>
        <dbReference type="SAM" id="Phobius"/>
    </source>
</evidence>
<feature type="transmembrane region" description="Helical" evidence="1">
    <location>
        <begin position="255"/>
        <end position="273"/>
    </location>
</feature>
<dbReference type="Proteomes" id="UP001620262">
    <property type="component" value="Unassembled WGS sequence"/>
</dbReference>
<evidence type="ECO:0008006" key="4">
    <source>
        <dbReference type="Google" id="ProtNLM"/>
    </source>
</evidence>